<feature type="chain" id="PRO_5045486428" description="Exo-alpha-sialidase" evidence="1">
    <location>
        <begin position="26"/>
        <end position="760"/>
    </location>
</feature>
<evidence type="ECO:0000313" key="3">
    <source>
        <dbReference type="Proteomes" id="UP001193081"/>
    </source>
</evidence>
<evidence type="ECO:0000256" key="1">
    <source>
        <dbReference type="SAM" id="SignalP"/>
    </source>
</evidence>
<reference evidence="2 3" key="1">
    <citation type="submission" date="2021-03" db="EMBL/GenBank/DDBJ databases">
        <authorList>
            <person name="Grouzdev D.S."/>
        </authorList>
    </citation>
    <scope>NUCLEOTIDE SEQUENCE [LARGE SCALE GENOMIC DNA]</scope>
    <source>
        <strain evidence="2 3">M50-1</strain>
    </source>
</reference>
<keyword evidence="3" id="KW-1185">Reference proteome</keyword>
<dbReference type="SUPFAM" id="SSF89372">
    <property type="entry name" value="Fucose-specific lectin"/>
    <property type="match status" value="1"/>
</dbReference>
<keyword evidence="1" id="KW-0732">Signal</keyword>
<accession>A0ABS4D7C2</accession>
<evidence type="ECO:0000313" key="2">
    <source>
        <dbReference type="EMBL" id="MBP1465310.1"/>
    </source>
</evidence>
<protein>
    <recommendedName>
        <fullName evidence="4">Exo-alpha-sialidase</fullName>
    </recommendedName>
</protein>
<name>A0ABS4D7C2_9CHLR</name>
<dbReference type="RefSeq" id="WP_135477361.1">
    <property type="nucleotide sequence ID" value="NZ_SIJK02000008.1"/>
</dbReference>
<comment type="caution">
    <text evidence="2">The sequence shown here is derived from an EMBL/GenBank/DDBJ whole genome shotgun (WGS) entry which is preliminary data.</text>
</comment>
<evidence type="ECO:0008006" key="4">
    <source>
        <dbReference type="Google" id="ProtNLM"/>
    </source>
</evidence>
<sequence length="760" mass="81193">MRRFYLVLSGLLMLSLLSVSSPVFAQNPPVPNFAFQFEIPGISEPKFPSVAGFDRQIHVVTNSSRQHAIYLTKQDTAPAFSPLQVIGRAEGTPDYSPLATATGVDGTVHVAWINGPERTIYYTQKPLGGVFGPIRTAYVSRIFPANLHMNVASDGGIFIGWREVDAPIHIVRSGDNGVNWTSPYRLGASTALGAPTIARGLQGQIAVAYAAGFADGLRIFVAFWNGNGFDAQLVSPFDGDYADPGATFAPDGQLSLLWRGIENSPNSGIWLGTYQGGTQWQINRLTDRVNSISTSNIFADTRGNLHAAWIADFNRTQHLFYSIRPRGGVFGNPLMVPSPGGSIFNGRIATTLGDGQAFTHTVHEVFGGSGLAVNYALVSANIAQDVNAFPVIEGGAPIARFDTTSKLVQVRFDNIQGTPVQMRWRWGAPLDAANDDSGGWQSFANPASIEVPQHIINALACAPVTLYTQVRGDDGSVSPVQSDDIILDGEIDASVYAGNPYGVNKAPIFTALSDLATLADDGREGASKGHPAYTRAPLVYLELRSLNDCSQLQSVAIGRDASAFGRDASILGEPTELTNEFFANVIPYPGTMNQGANPLVVRVTDKVGNFLDYPATMIYDTVKPVLASSTAESLTATVDLSATIVTRLTVRDVAVTDNLYPGRGFWGVWVANSRTPIASPATSSALNWIPVEVSGGASSFDVPGWSLANGLEASAVSPGDYYIYLRFLDGAGNATDGVISTMITVETITQPKVHLPLIRR</sequence>
<proteinExistence type="predicted"/>
<dbReference type="Proteomes" id="UP001193081">
    <property type="component" value="Unassembled WGS sequence"/>
</dbReference>
<gene>
    <name evidence="2" type="ORF">EYB53_006295</name>
</gene>
<dbReference type="EMBL" id="SIJK02000008">
    <property type="protein sequence ID" value="MBP1465310.1"/>
    <property type="molecule type" value="Genomic_DNA"/>
</dbReference>
<organism evidence="2 3">
    <name type="scientific">Candidatus Chloroploca mongolica</name>
    <dbReference type="NCBI Taxonomy" id="2528176"/>
    <lineage>
        <taxon>Bacteria</taxon>
        <taxon>Bacillati</taxon>
        <taxon>Chloroflexota</taxon>
        <taxon>Chloroflexia</taxon>
        <taxon>Chloroflexales</taxon>
        <taxon>Chloroflexineae</taxon>
        <taxon>Oscillochloridaceae</taxon>
        <taxon>Candidatus Chloroploca</taxon>
    </lineage>
</organism>
<feature type="signal peptide" evidence="1">
    <location>
        <begin position="1"/>
        <end position="25"/>
    </location>
</feature>